<proteinExistence type="predicted"/>
<keyword evidence="4" id="KW-1185">Reference proteome</keyword>
<dbReference type="Pfam" id="PF03881">
    <property type="entry name" value="Fructosamin_kin"/>
    <property type="match status" value="1"/>
</dbReference>
<dbReference type="STRING" id="741276.A0A2S5B5R2"/>
<accession>A0A2S5B5R2</accession>
<evidence type="ECO:0000256" key="2">
    <source>
        <dbReference type="ARBA" id="ARBA00048655"/>
    </source>
</evidence>
<dbReference type="PANTHER" id="PTHR12149:SF8">
    <property type="entry name" value="PROTEIN-RIBULOSAMINE 3-KINASE"/>
    <property type="match status" value="1"/>
</dbReference>
<comment type="caution">
    <text evidence="3">The sequence shown here is derived from an EMBL/GenBank/DDBJ whole genome shotgun (WGS) entry which is preliminary data.</text>
</comment>
<comment type="catalytic activity">
    <reaction evidence="2">
        <text>N(6)-D-ribulosyl-L-lysyl-[protein] + ATP = N(6)-(3-O-phospho-D-ribulosyl)-L-lysyl-[protein] + ADP + H(+)</text>
        <dbReference type="Rhea" id="RHEA:48432"/>
        <dbReference type="Rhea" id="RHEA-COMP:12103"/>
        <dbReference type="Rhea" id="RHEA-COMP:12104"/>
        <dbReference type="ChEBI" id="CHEBI:15378"/>
        <dbReference type="ChEBI" id="CHEBI:30616"/>
        <dbReference type="ChEBI" id="CHEBI:90418"/>
        <dbReference type="ChEBI" id="CHEBI:90420"/>
        <dbReference type="ChEBI" id="CHEBI:456216"/>
        <dbReference type="EC" id="2.7.1.172"/>
    </reaction>
    <physiologicalReaction direction="left-to-right" evidence="2">
        <dbReference type="Rhea" id="RHEA:48433"/>
    </physiologicalReaction>
</comment>
<evidence type="ECO:0000256" key="1">
    <source>
        <dbReference type="ARBA" id="ARBA00011961"/>
    </source>
</evidence>
<protein>
    <recommendedName>
        <fullName evidence="1">protein-ribulosamine 3-kinase</fullName>
        <ecNumber evidence="1">2.7.1.172</ecNumber>
    </recommendedName>
</protein>
<dbReference type="InterPro" id="IPR016477">
    <property type="entry name" value="Fructo-/Ketosamine-3-kinase"/>
</dbReference>
<dbReference type="OrthoDB" id="5772781at2759"/>
<organism evidence="3 4">
    <name type="scientific">Rhodotorula taiwanensis</name>
    <dbReference type="NCBI Taxonomy" id="741276"/>
    <lineage>
        <taxon>Eukaryota</taxon>
        <taxon>Fungi</taxon>
        <taxon>Dikarya</taxon>
        <taxon>Basidiomycota</taxon>
        <taxon>Pucciniomycotina</taxon>
        <taxon>Microbotryomycetes</taxon>
        <taxon>Sporidiobolales</taxon>
        <taxon>Sporidiobolaceae</taxon>
        <taxon>Rhodotorula</taxon>
    </lineage>
</organism>
<dbReference type="EC" id="2.7.1.172" evidence="1"/>
<sequence length="186" mass="21310">MHLAPTPSADFGFPIPTNCGVTVQDNTTESDWATFWSKRRLGNMLDRIGDNELKRIGREVQQRVVPRLLGELDVKPWLLHGDLWSGNARYSRDRTSPIIFDPASYYGHSEADLGIMPMFGGFSTAFFERYHELVPKSEPVDEYKQRLQLYEAYHHLNHALMFGHSYKCGAMSLFTGLVRWADEKGL</sequence>
<evidence type="ECO:0000313" key="3">
    <source>
        <dbReference type="EMBL" id="POY72096.1"/>
    </source>
</evidence>
<dbReference type="Gene3D" id="3.90.1200.10">
    <property type="match status" value="1"/>
</dbReference>
<reference evidence="3 4" key="1">
    <citation type="journal article" date="2018" name="Front. Microbiol.">
        <title>Prospects for Fungal Bioremediation of Acidic Radioactive Waste Sites: Characterization and Genome Sequence of Rhodotorula taiwanensis MD1149.</title>
        <authorList>
            <person name="Tkavc R."/>
            <person name="Matrosova V.Y."/>
            <person name="Grichenko O.E."/>
            <person name="Gostincar C."/>
            <person name="Volpe R.P."/>
            <person name="Klimenkova P."/>
            <person name="Gaidamakova E.K."/>
            <person name="Zhou C.E."/>
            <person name="Stewart B.J."/>
            <person name="Lyman M.G."/>
            <person name="Malfatti S.A."/>
            <person name="Rubinfeld B."/>
            <person name="Courtot M."/>
            <person name="Singh J."/>
            <person name="Dalgard C.L."/>
            <person name="Hamilton T."/>
            <person name="Frey K.G."/>
            <person name="Gunde-Cimerman N."/>
            <person name="Dugan L."/>
            <person name="Daly M.J."/>
        </authorList>
    </citation>
    <scope>NUCLEOTIDE SEQUENCE [LARGE SCALE GENOMIC DNA]</scope>
    <source>
        <strain evidence="3 4">MD1149</strain>
    </source>
</reference>
<evidence type="ECO:0000313" key="4">
    <source>
        <dbReference type="Proteomes" id="UP000237144"/>
    </source>
</evidence>
<dbReference type="Proteomes" id="UP000237144">
    <property type="component" value="Unassembled WGS sequence"/>
</dbReference>
<name>A0A2S5B5R2_9BASI</name>
<dbReference type="GO" id="GO:0102193">
    <property type="term" value="F:protein-ribulosamine 3-kinase activity"/>
    <property type="evidence" value="ECO:0007669"/>
    <property type="project" value="UniProtKB-EC"/>
</dbReference>
<dbReference type="EMBL" id="PJQD01000059">
    <property type="protein sequence ID" value="POY72096.1"/>
    <property type="molecule type" value="Genomic_DNA"/>
</dbReference>
<dbReference type="PANTHER" id="PTHR12149">
    <property type="entry name" value="FRUCTOSAMINE 3 KINASE-RELATED PROTEIN"/>
    <property type="match status" value="1"/>
</dbReference>
<gene>
    <name evidence="3" type="ORF">BMF94_4903</name>
</gene>
<dbReference type="SUPFAM" id="SSF56112">
    <property type="entry name" value="Protein kinase-like (PK-like)"/>
    <property type="match status" value="1"/>
</dbReference>
<dbReference type="InterPro" id="IPR011009">
    <property type="entry name" value="Kinase-like_dom_sf"/>
</dbReference>
<dbReference type="AlphaFoldDB" id="A0A2S5B5R2"/>